<dbReference type="Proteomes" id="UP000535406">
    <property type="component" value="Unassembled WGS sequence"/>
</dbReference>
<gene>
    <name evidence="5" type="ORF">HNQ66_000829</name>
</gene>
<evidence type="ECO:0000256" key="2">
    <source>
        <dbReference type="ARBA" id="ARBA00009199"/>
    </source>
</evidence>
<accession>A0A7W7YSF8</accession>
<dbReference type="SUPFAM" id="SSF75304">
    <property type="entry name" value="Amidase signature (AS) enzymes"/>
    <property type="match status" value="1"/>
</dbReference>
<feature type="domain" description="Amidase" evidence="4">
    <location>
        <begin position="35"/>
        <end position="458"/>
    </location>
</feature>
<dbReference type="EMBL" id="JACHIK010000002">
    <property type="protein sequence ID" value="MBB5041446.1"/>
    <property type="molecule type" value="Genomic_DNA"/>
</dbReference>
<dbReference type="Pfam" id="PF01425">
    <property type="entry name" value="Amidase"/>
    <property type="match status" value="1"/>
</dbReference>
<protein>
    <recommendedName>
        <fullName evidence="3">Indoleacetamide hydrolase</fullName>
    </recommendedName>
</protein>
<dbReference type="PANTHER" id="PTHR11895">
    <property type="entry name" value="TRANSAMIDASE"/>
    <property type="match status" value="1"/>
</dbReference>
<name>A0A7W7YSF8_9HYPH</name>
<keyword evidence="5" id="KW-0378">Hydrolase</keyword>
<reference evidence="5 6" key="1">
    <citation type="submission" date="2020-08" db="EMBL/GenBank/DDBJ databases">
        <title>Genomic Encyclopedia of Type Strains, Phase IV (KMG-IV): sequencing the most valuable type-strain genomes for metagenomic binning, comparative biology and taxonomic classification.</title>
        <authorList>
            <person name="Goeker M."/>
        </authorList>
    </citation>
    <scope>NUCLEOTIDE SEQUENCE [LARGE SCALE GENOMIC DNA]</scope>
    <source>
        <strain evidence="5 6">DSM 21319</strain>
    </source>
</reference>
<keyword evidence="5" id="KW-0808">Transferase</keyword>
<keyword evidence="5" id="KW-0436">Ligase</keyword>
<sequence length="486" mass="50908">MQTVSHTPAPAHPLDLPATQIADGIRSGAFPAEAVVAESLRRAKAVNGALNAFTLLREEAALAAAREADRRVARGGDLPALLGVPFAAKDLTPTKGDLTTLGSWTSGNRVPNESALCISRLEAAGAILIGKTTTPEFAHSSFTASPRWGITRNPWNAACTSGGSSGGSAVAVATGVVPFAEGTDMGGSVRIPAAFTGIVGLKPSLGRIPMTILPSVFDNISHFGPLARSVGDAVAFMTATAGPDDADISSLPLSFEAGKAAASPLAGRRFALSLDLGYYSVEPAVRGRILAAVEALRTAGAVVEPVEIGWTRAVNDRWYDLWCVFMAAFFGEMLEDHRARMDPIVVELIERGRTLDAANYKKVELLRTTMWRDLAAILSRYDALLCPTCAVTAPPAEADDNDYVADLSDGRFGGLDMTCPFNLLPQCPALSVPAGLGEDGLPVGLQIVGRRYADEAVLSMGDAVEETLRTAGLAPGRPVGWDWGGL</sequence>
<dbReference type="RefSeq" id="WP_184141155.1">
    <property type="nucleotide sequence ID" value="NZ_JACHIK010000002.1"/>
</dbReference>
<dbReference type="InterPro" id="IPR036928">
    <property type="entry name" value="AS_sf"/>
</dbReference>
<dbReference type="PANTHER" id="PTHR11895:SF7">
    <property type="entry name" value="GLUTAMYL-TRNA(GLN) AMIDOTRANSFERASE SUBUNIT A, MITOCHONDRIAL"/>
    <property type="match status" value="1"/>
</dbReference>
<dbReference type="PROSITE" id="PS00571">
    <property type="entry name" value="AMIDASES"/>
    <property type="match status" value="1"/>
</dbReference>
<dbReference type="InterPro" id="IPR020556">
    <property type="entry name" value="Amidase_CS"/>
</dbReference>
<evidence type="ECO:0000256" key="1">
    <source>
        <dbReference type="ARBA" id="ARBA00003871"/>
    </source>
</evidence>
<dbReference type="GO" id="GO:0016740">
    <property type="term" value="F:transferase activity"/>
    <property type="evidence" value="ECO:0007669"/>
    <property type="project" value="UniProtKB-KW"/>
</dbReference>
<keyword evidence="6" id="KW-1185">Reference proteome</keyword>
<comment type="function">
    <text evidence="1">Hydrolyzes indole-3-acetamide (IAM) into indole-3-acetic acid (IAA).</text>
</comment>
<evidence type="ECO:0000259" key="4">
    <source>
        <dbReference type="Pfam" id="PF01425"/>
    </source>
</evidence>
<dbReference type="InterPro" id="IPR000120">
    <property type="entry name" value="Amidase"/>
</dbReference>
<dbReference type="InterPro" id="IPR023631">
    <property type="entry name" value="Amidase_dom"/>
</dbReference>
<comment type="caution">
    <text evidence="5">The sequence shown here is derived from an EMBL/GenBank/DDBJ whole genome shotgun (WGS) entry which is preliminary data.</text>
</comment>
<organism evidence="5 6">
    <name type="scientific">Shinella fusca</name>
    <dbReference type="NCBI Taxonomy" id="544480"/>
    <lineage>
        <taxon>Bacteria</taxon>
        <taxon>Pseudomonadati</taxon>
        <taxon>Pseudomonadota</taxon>
        <taxon>Alphaproteobacteria</taxon>
        <taxon>Hyphomicrobiales</taxon>
        <taxon>Rhizobiaceae</taxon>
        <taxon>Shinella</taxon>
    </lineage>
</organism>
<dbReference type="Gene3D" id="3.90.1300.10">
    <property type="entry name" value="Amidase signature (AS) domain"/>
    <property type="match status" value="1"/>
</dbReference>
<dbReference type="AlphaFoldDB" id="A0A7W7YSF8"/>
<dbReference type="GO" id="GO:0016874">
    <property type="term" value="F:ligase activity"/>
    <property type="evidence" value="ECO:0007669"/>
    <property type="project" value="UniProtKB-KW"/>
</dbReference>
<evidence type="ECO:0000256" key="3">
    <source>
        <dbReference type="ARBA" id="ARBA00021874"/>
    </source>
</evidence>
<proteinExistence type="inferred from homology"/>
<evidence type="ECO:0000313" key="6">
    <source>
        <dbReference type="Proteomes" id="UP000535406"/>
    </source>
</evidence>
<dbReference type="GO" id="GO:0016787">
    <property type="term" value="F:hydrolase activity"/>
    <property type="evidence" value="ECO:0007669"/>
    <property type="project" value="UniProtKB-KW"/>
</dbReference>
<comment type="similarity">
    <text evidence="2">Belongs to the amidase family.</text>
</comment>
<evidence type="ECO:0000313" key="5">
    <source>
        <dbReference type="EMBL" id="MBB5041446.1"/>
    </source>
</evidence>